<dbReference type="InterPro" id="IPR027417">
    <property type="entry name" value="P-loop_NTPase"/>
</dbReference>
<gene>
    <name evidence="3" type="ORF">METZ01_LOCUS147826</name>
</gene>
<dbReference type="PANTHER" id="PTHR47396">
    <property type="entry name" value="TYPE I RESTRICTION ENZYME ECOKI R PROTEIN"/>
    <property type="match status" value="1"/>
</dbReference>
<feature type="domain" description="Helicase ATP-binding" evidence="1">
    <location>
        <begin position="15"/>
        <end position="170"/>
    </location>
</feature>
<dbReference type="Gene3D" id="3.40.50.300">
    <property type="entry name" value="P-loop containing nucleotide triphosphate hydrolases"/>
    <property type="match status" value="2"/>
</dbReference>
<proteinExistence type="predicted"/>
<dbReference type="PROSITE" id="PS51192">
    <property type="entry name" value="HELICASE_ATP_BIND_1"/>
    <property type="match status" value="1"/>
</dbReference>
<evidence type="ECO:0008006" key="4">
    <source>
        <dbReference type="Google" id="ProtNLM"/>
    </source>
</evidence>
<dbReference type="Pfam" id="PF00271">
    <property type="entry name" value="Helicase_C"/>
    <property type="match status" value="1"/>
</dbReference>
<dbReference type="GO" id="GO:0003677">
    <property type="term" value="F:DNA binding"/>
    <property type="evidence" value="ECO:0007669"/>
    <property type="project" value="InterPro"/>
</dbReference>
<dbReference type="InterPro" id="IPR003593">
    <property type="entry name" value="AAA+_ATPase"/>
</dbReference>
<protein>
    <recommendedName>
        <fullName evidence="4">Helicase ATP-binding domain-containing protein</fullName>
    </recommendedName>
</protein>
<dbReference type="AlphaFoldDB" id="A0A382A1D9"/>
<evidence type="ECO:0000313" key="3">
    <source>
        <dbReference type="EMBL" id="SVA94972.1"/>
    </source>
</evidence>
<evidence type="ECO:0000259" key="2">
    <source>
        <dbReference type="PROSITE" id="PS51194"/>
    </source>
</evidence>
<feature type="domain" description="Helicase C-terminal" evidence="2">
    <location>
        <begin position="224"/>
        <end position="377"/>
    </location>
</feature>
<dbReference type="PANTHER" id="PTHR47396:SF1">
    <property type="entry name" value="ATP-DEPENDENT HELICASE IRC3-RELATED"/>
    <property type="match status" value="1"/>
</dbReference>
<accession>A0A382A1D9</accession>
<dbReference type="SMART" id="SM00382">
    <property type="entry name" value="AAA"/>
    <property type="match status" value="1"/>
</dbReference>
<dbReference type="InterPro" id="IPR001650">
    <property type="entry name" value="Helicase_C-like"/>
</dbReference>
<sequence>MYLRNWQQKIIDDFPSIISKYRRFILKAPTGAGKTVLASEIVEQFYKGKKIVVLCHRLVLLEQLEKALGEKHNVRKLAVSDTGTAFQNYDILLSTHMRAKDVLVDAVPKADLIIVDEAHRVSPNGRGYKRIIDDFNQFGKEDARFMGLTASPERRTGDQRDQLNLAFDAIIDCANIENLIEEGILVRPIYRPHFVHDLDLSSLDISSGDFPVAKLSPAIVKSSMIDHALVCYAEEREKVLPRPISAWFCPDISVAEATLKRIRLLDIEATIVTAKTPINERMKLLELHESGKIEAMVSVGVLAEGWDNPQCNIIVHLRPTLSKVLWGQSVGRGLRSAPGKEKCIIIDVSSNWSTFGPVEKLQWSLWSHRRSYIQFMNRFNWIGQQQDGEDKGDIYLLCENQTKNKIRCSHMYKKIENTDDTCPICGSYAAINIYKKQKLDSSLNELELHRLFFGRVQKVFDEMNLSIWISLGGTAWKSANDKEKIFLTFCKSFVEVSGEPTQSESDYWDIALMAEASVRAFLVDNNIQLIKQDDFQLSLIADGMFAGKEIRSMQAHYGISLCGQIFQTQTLEECERKYQKAIKITERLAVMGCSVQDNLPYFNAATHLAEQKQLPA</sequence>
<dbReference type="InterPro" id="IPR006935">
    <property type="entry name" value="Helicase/UvrB_N"/>
</dbReference>
<dbReference type="SUPFAM" id="SSF52540">
    <property type="entry name" value="P-loop containing nucleoside triphosphate hydrolases"/>
    <property type="match status" value="1"/>
</dbReference>
<dbReference type="EMBL" id="UINC01023398">
    <property type="protein sequence ID" value="SVA94972.1"/>
    <property type="molecule type" value="Genomic_DNA"/>
</dbReference>
<dbReference type="SMART" id="SM00487">
    <property type="entry name" value="DEXDc"/>
    <property type="match status" value="1"/>
</dbReference>
<reference evidence="3" key="1">
    <citation type="submission" date="2018-05" db="EMBL/GenBank/DDBJ databases">
        <authorList>
            <person name="Lanie J.A."/>
            <person name="Ng W.-L."/>
            <person name="Kazmierczak K.M."/>
            <person name="Andrzejewski T.M."/>
            <person name="Davidsen T.M."/>
            <person name="Wayne K.J."/>
            <person name="Tettelin H."/>
            <person name="Glass J.I."/>
            <person name="Rusch D."/>
            <person name="Podicherti R."/>
            <person name="Tsui H.-C.T."/>
            <person name="Winkler M.E."/>
        </authorList>
    </citation>
    <scope>NUCLEOTIDE SEQUENCE</scope>
</reference>
<dbReference type="Pfam" id="PF04851">
    <property type="entry name" value="ResIII"/>
    <property type="match status" value="1"/>
</dbReference>
<dbReference type="PROSITE" id="PS51194">
    <property type="entry name" value="HELICASE_CTER"/>
    <property type="match status" value="1"/>
</dbReference>
<dbReference type="GO" id="GO:0005524">
    <property type="term" value="F:ATP binding"/>
    <property type="evidence" value="ECO:0007669"/>
    <property type="project" value="InterPro"/>
</dbReference>
<dbReference type="InterPro" id="IPR014001">
    <property type="entry name" value="Helicase_ATP-bd"/>
</dbReference>
<dbReference type="GO" id="GO:0016787">
    <property type="term" value="F:hydrolase activity"/>
    <property type="evidence" value="ECO:0007669"/>
    <property type="project" value="InterPro"/>
</dbReference>
<organism evidence="3">
    <name type="scientific">marine metagenome</name>
    <dbReference type="NCBI Taxonomy" id="408172"/>
    <lineage>
        <taxon>unclassified sequences</taxon>
        <taxon>metagenomes</taxon>
        <taxon>ecological metagenomes</taxon>
    </lineage>
</organism>
<dbReference type="InterPro" id="IPR050742">
    <property type="entry name" value="Helicase_Restrict-Modif_Enz"/>
</dbReference>
<evidence type="ECO:0000259" key="1">
    <source>
        <dbReference type="PROSITE" id="PS51192"/>
    </source>
</evidence>
<dbReference type="GO" id="GO:0005829">
    <property type="term" value="C:cytosol"/>
    <property type="evidence" value="ECO:0007669"/>
    <property type="project" value="TreeGrafter"/>
</dbReference>
<name>A0A382A1D9_9ZZZZ</name>